<evidence type="ECO:0000313" key="3">
    <source>
        <dbReference type="Proteomes" id="UP000321960"/>
    </source>
</evidence>
<reference evidence="2" key="4">
    <citation type="submission" date="2023-01" db="EMBL/GenBank/DDBJ databases">
        <title>Draft genome sequence of Methylobacterium oxalidis strain NBRC 107715.</title>
        <authorList>
            <person name="Sun Q."/>
            <person name="Mori K."/>
        </authorList>
    </citation>
    <scope>NUCLEOTIDE SEQUENCE</scope>
    <source>
        <strain evidence="2">NBRC 107715</strain>
    </source>
</reference>
<dbReference type="EMBL" id="BJZU01000004">
    <property type="protein sequence ID" value="GEP02324.1"/>
    <property type="molecule type" value="Genomic_DNA"/>
</dbReference>
<organism evidence="1 3">
    <name type="scientific">Methylobacterium oxalidis</name>
    <dbReference type="NCBI Taxonomy" id="944322"/>
    <lineage>
        <taxon>Bacteria</taxon>
        <taxon>Pseudomonadati</taxon>
        <taxon>Pseudomonadota</taxon>
        <taxon>Alphaproteobacteria</taxon>
        <taxon>Hyphomicrobiales</taxon>
        <taxon>Methylobacteriaceae</taxon>
        <taxon>Methylobacterium</taxon>
    </lineage>
</organism>
<dbReference type="Proteomes" id="UP000321960">
    <property type="component" value="Unassembled WGS sequence"/>
</dbReference>
<gene>
    <name evidence="2" type="ORF">GCM10007888_60880</name>
    <name evidence="1" type="ORF">MOX02_03620</name>
</gene>
<reference evidence="4" key="2">
    <citation type="journal article" date="2019" name="Int. J. Syst. Evol. Microbiol.">
        <title>The Global Catalogue of Microorganisms (GCM) 10K type strain sequencing project: providing services to taxonomists for standard genome sequencing and annotation.</title>
        <authorList>
            <consortium name="The Broad Institute Genomics Platform"/>
            <consortium name="The Broad Institute Genome Sequencing Center for Infectious Disease"/>
            <person name="Wu L."/>
            <person name="Ma J."/>
        </authorList>
    </citation>
    <scope>NUCLEOTIDE SEQUENCE [LARGE SCALE GENOMIC DNA]</scope>
    <source>
        <strain evidence="4">NBRC 107715</strain>
    </source>
</reference>
<evidence type="ECO:0000313" key="1">
    <source>
        <dbReference type="EMBL" id="GEP02324.1"/>
    </source>
</evidence>
<reference evidence="1 3" key="3">
    <citation type="submission" date="2019-07" db="EMBL/GenBank/DDBJ databases">
        <title>Whole genome shotgun sequence of Methylobacterium oxalidis NBRC 107715.</title>
        <authorList>
            <person name="Hosoyama A."/>
            <person name="Uohara A."/>
            <person name="Ohji S."/>
            <person name="Ichikawa N."/>
        </authorList>
    </citation>
    <scope>NUCLEOTIDE SEQUENCE [LARGE SCALE GENOMIC DNA]</scope>
    <source>
        <strain evidence="1 3">NBRC 107715</strain>
    </source>
</reference>
<reference evidence="2" key="1">
    <citation type="journal article" date="2014" name="Int. J. Syst. Evol. Microbiol.">
        <title>Complete genome of a new Firmicutes species belonging to the dominant human colonic microbiota ('Ruminococcus bicirculans') reveals two chromosomes and a selective capacity to utilize plant glucans.</title>
        <authorList>
            <consortium name="NISC Comparative Sequencing Program"/>
            <person name="Wegmann U."/>
            <person name="Louis P."/>
            <person name="Goesmann A."/>
            <person name="Henrissat B."/>
            <person name="Duncan S.H."/>
            <person name="Flint H.J."/>
        </authorList>
    </citation>
    <scope>NUCLEOTIDE SEQUENCE</scope>
    <source>
        <strain evidence="2">NBRC 107715</strain>
    </source>
</reference>
<name>A0A512IX79_9HYPH</name>
<evidence type="ECO:0000313" key="2">
    <source>
        <dbReference type="EMBL" id="GLS67703.1"/>
    </source>
</evidence>
<proteinExistence type="predicted"/>
<comment type="caution">
    <text evidence="1">The sequence shown here is derived from an EMBL/GenBank/DDBJ whole genome shotgun (WGS) entry which is preliminary data.</text>
</comment>
<dbReference type="AlphaFoldDB" id="A0A512IX79"/>
<evidence type="ECO:0000313" key="4">
    <source>
        <dbReference type="Proteomes" id="UP001156856"/>
    </source>
</evidence>
<protein>
    <submittedName>
        <fullName evidence="1">Uncharacterized protein</fullName>
    </submittedName>
</protein>
<dbReference type="Proteomes" id="UP001156856">
    <property type="component" value="Unassembled WGS sequence"/>
</dbReference>
<keyword evidence="4" id="KW-1185">Reference proteome</keyword>
<sequence>MTYCVENNAEVASDVGFVVLCEAVISLIIACERRHPGSVSQLAPSLLAGIREDLNSIGETWPAAQISEESLRSLDECLCYLVQAALNEAQTTAMSAH</sequence>
<accession>A0A512IX79</accession>
<dbReference type="EMBL" id="BSPK01000117">
    <property type="protein sequence ID" value="GLS67703.1"/>
    <property type="molecule type" value="Genomic_DNA"/>
</dbReference>